<dbReference type="PANTHER" id="PTHR35889">
    <property type="entry name" value="CYCLOINULO-OLIGOSACCHARIDE FRUCTANOTRANSFERASE-RELATED"/>
    <property type="match status" value="1"/>
</dbReference>
<evidence type="ECO:0000313" key="7">
    <source>
        <dbReference type="Proteomes" id="UP000464378"/>
    </source>
</evidence>
<name>A0A6C2YNB8_9BACT</name>
<dbReference type="InterPro" id="IPR011429">
    <property type="entry name" value="Cyt_c_Planctomycete-type"/>
</dbReference>
<dbReference type="EMBL" id="LR586016">
    <property type="protein sequence ID" value="VIP03108.1"/>
    <property type="molecule type" value="Genomic_DNA"/>
</dbReference>
<reference evidence="6" key="1">
    <citation type="submission" date="2019-04" db="EMBL/GenBank/DDBJ databases">
        <authorList>
            <consortium name="Science for Life Laboratories"/>
        </authorList>
    </citation>
    <scope>NUCLEOTIDE SEQUENCE</scope>
    <source>
        <strain evidence="6">MBLW1</strain>
    </source>
</reference>
<dbReference type="AlphaFoldDB" id="A0A6C2YNB8"/>
<dbReference type="InterPro" id="IPR011444">
    <property type="entry name" value="DUF1549"/>
</dbReference>
<sequence>MSLSHLRYLLTILVVATIHSLASADPKIDFFEAKIRPVLIENCFSCHAEQKQKGGLRVDSLAALIAGGDSGTALVPGKPDSSLIIQVLEYSGDTKMPPRGKLGAGVIADFTTWIRDGAVWPKGSDNSGMVKTISVLQDPKRLNHWSFQPIQNPKIPNVTNRNWSPNPIDQFILEKLEKNQLTPAKQTDRATLLRRLTFTLTGLPPSPEEIRQFEQDQSPDAVAQKIVELMNRPTYGERWARHWMDLVRYAETYGHEFDFTIPEAWKYRDYLIRAFQQDIPYSQLIREHLAGDLLENPRLHPDTRANESILGTGFWHFGEAKHSPVDVRQDEAERIDNQLDVFSKTFLALTLSCARCHDHKFDPIPTKDYYALTGILQSSRYQLAYLDDPKPVQAIQSELRNRIDRLAMELPKVNLERALQLLARDPFESQLLSVFALGQKDRLPKLTEIADQLRSRQDKWKQWRESGIVLGDFRAGNSWDWHATGHSFPSKPNSSPRLTVADDGKLQVRPAGWFDSGEFGKKLEGDLRSPTFEIQRNRIWYRVRGHAARINLILDGLRLIQNPIYGGLTIHVNHGDQPRWIEMDVAMWKGHRAYVEILDSAGGSIAIEQVIQADGPPPQESEPSSELLNLVQRRDELPLDVEFLGSIPEFSTILLQTQIREANLQTLHSQIDSVRTRQDQFPTPNRGLAMLDGTPEDDRVHIRGNHKNLGAVVPRRSFEIFDGASGYQTTGSGRLELANRLASGKNPLIARVIVNRVWHYHFGVGLVPTTDDFGIQGQSPTHPELLDWLASWFMEHGWSIKKLHSLILTSQTFQMQSVHHDPKATQVDPLNRVYHRMPIRRLEAEAIRDSLLAISGRLDLRAGGPSVEPHLTDFMVGRGRPSVSGPLDGNGRRSIYLGVRRNFLNPWFLAFDYPSPFSTMGRRTVSNVPAQALAMLNNPFVHEQSKLWAQRMIREIPSDQPLRIQTMWRMAFGKAPTPDELQSVQHFLDEQRGLYGKSDDPRIWEDLAHVMVNSKNFIFIP</sequence>
<accession>A0A6C2YNB8</accession>
<protein>
    <recommendedName>
        <fullName evidence="5">Cytochrome c domain-containing protein</fullName>
    </recommendedName>
</protein>
<dbReference type="InParanoid" id="A0A6C2YNB8"/>
<keyword evidence="3" id="KW-0349">Heme</keyword>
<dbReference type="Pfam" id="PF07587">
    <property type="entry name" value="PSD1"/>
    <property type="match status" value="1"/>
</dbReference>
<feature type="signal peptide" evidence="4">
    <location>
        <begin position="1"/>
        <end position="24"/>
    </location>
</feature>
<dbReference type="Pfam" id="PF07583">
    <property type="entry name" value="PSCyt2"/>
    <property type="match status" value="1"/>
</dbReference>
<evidence type="ECO:0000256" key="3">
    <source>
        <dbReference type="PROSITE-ProRule" id="PRU00433"/>
    </source>
</evidence>
<keyword evidence="4" id="KW-0732">Signal</keyword>
<dbReference type="InterPro" id="IPR009056">
    <property type="entry name" value="Cyt_c-like_dom"/>
</dbReference>
<keyword evidence="2 3" id="KW-0408">Iron</keyword>
<keyword evidence="7" id="KW-1185">Reference proteome</keyword>
<dbReference type="InterPro" id="IPR022655">
    <property type="entry name" value="DUF1553"/>
</dbReference>
<evidence type="ECO:0000256" key="1">
    <source>
        <dbReference type="ARBA" id="ARBA00022723"/>
    </source>
</evidence>
<dbReference type="PROSITE" id="PS51007">
    <property type="entry name" value="CYTC"/>
    <property type="match status" value="1"/>
</dbReference>
<dbReference type="GO" id="GO:0009055">
    <property type="term" value="F:electron transfer activity"/>
    <property type="evidence" value="ECO:0007669"/>
    <property type="project" value="InterPro"/>
</dbReference>
<evidence type="ECO:0000256" key="4">
    <source>
        <dbReference type="SAM" id="SignalP"/>
    </source>
</evidence>
<dbReference type="RefSeq" id="WP_162658210.1">
    <property type="nucleotide sequence ID" value="NZ_LR593887.1"/>
</dbReference>
<dbReference type="Pfam" id="PF07635">
    <property type="entry name" value="PSCyt1"/>
    <property type="match status" value="1"/>
</dbReference>
<dbReference type="Proteomes" id="UP000464378">
    <property type="component" value="Chromosome"/>
</dbReference>
<dbReference type="EMBL" id="LR593887">
    <property type="protein sequence ID" value="VTS03412.1"/>
    <property type="molecule type" value="Genomic_DNA"/>
</dbReference>
<gene>
    <name evidence="6" type="ORF">GMBLW1_08520</name>
</gene>
<organism evidence="6">
    <name type="scientific">Tuwongella immobilis</name>
    <dbReference type="NCBI Taxonomy" id="692036"/>
    <lineage>
        <taxon>Bacteria</taxon>
        <taxon>Pseudomonadati</taxon>
        <taxon>Planctomycetota</taxon>
        <taxon>Planctomycetia</taxon>
        <taxon>Gemmatales</taxon>
        <taxon>Gemmataceae</taxon>
        <taxon>Tuwongella</taxon>
    </lineage>
</organism>
<proteinExistence type="predicted"/>
<evidence type="ECO:0000259" key="5">
    <source>
        <dbReference type="PROSITE" id="PS51007"/>
    </source>
</evidence>
<evidence type="ECO:0000313" key="6">
    <source>
        <dbReference type="EMBL" id="VIP03108.1"/>
    </source>
</evidence>
<feature type="chain" id="PRO_5033879187" description="Cytochrome c domain-containing protein" evidence="4">
    <location>
        <begin position="25"/>
        <end position="1021"/>
    </location>
</feature>
<dbReference type="GO" id="GO:0046872">
    <property type="term" value="F:metal ion binding"/>
    <property type="evidence" value="ECO:0007669"/>
    <property type="project" value="UniProtKB-KW"/>
</dbReference>
<dbReference type="PANTHER" id="PTHR35889:SF3">
    <property type="entry name" value="F-BOX DOMAIN-CONTAINING PROTEIN"/>
    <property type="match status" value="1"/>
</dbReference>
<dbReference type="GO" id="GO:0020037">
    <property type="term" value="F:heme binding"/>
    <property type="evidence" value="ECO:0007669"/>
    <property type="project" value="InterPro"/>
</dbReference>
<keyword evidence="1 3" id="KW-0479">Metal-binding</keyword>
<feature type="domain" description="Cytochrome c" evidence="5">
    <location>
        <begin position="22"/>
        <end position="118"/>
    </location>
</feature>
<dbReference type="KEGG" id="tim:GMBLW1_08520"/>
<evidence type="ECO:0000256" key="2">
    <source>
        <dbReference type="ARBA" id="ARBA00023004"/>
    </source>
</evidence>